<dbReference type="RefSeq" id="XP_016590553.1">
    <property type="nucleotide sequence ID" value="XM_016734808.1"/>
</dbReference>
<sequence>MKKKPKRKKKRQGEKETARDACELARRGEKEVRSTKNEGKEQQRKNGRRRKGEERRRTDTTSKGEQRGERRGRGGERARRDSGPLEQGQNTPVATHRSQGIRE</sequence>
<evidence type="ECO:0000313" key="3">
    <source>
        <dbReference type="Proteomes" id="UP000033710"/>
    </source>
</evidence>
<feature type="compositionally biased region" description="Polar residues" evidence="1">
    <location>
        <begin position="87"/>
        <end position="103"/>
    </location>
</feature>
<accession>A0A0F2ME08</accession>
<feature type="compositionally biased region" description="Basic and acidic residues" evidence="1">
    <location>
        <begin position="51"/>
        <end position="83"/>
    </location>
</feature>
<protein>
    <submittedName>
        <fullName evidence="2">Uncharacterized protein</fullName>
    </submittedName>
</protein>
<organism evidence="2 3">
    <name type="scientific">Sporothrix schenckii 1099-18</name>
    <dbReference type="NCBI Taxonomy" id="1397361"/>
    <lineage>
        <taxon>Eukaryota</taxon>
        <taxon>Fungi</taxon>
        <taxon>Dikarya</taxon>
        <taxon>Ascomycota</taxon>
        <taxon>Pezizomycotina</taxon>
        <taxon>Sordariomycetes</taxon>
        <taxon>Sordariomycetidae</taxon>
        <taxon>Ophiostomatales</taxon>
        <taxon>Ophiostomataceae</taxon>
        <taxon>Sporothrix</taxon>
    </lineage>
</organism>
<dbReference type="EMBL" id="AXCR01000004">
    <property type="protein sequence ID" value="KJR87877.1"/>
    <property type="molecule type" value="Genomic_DNA"/>
</dbReference>
<gene>
    <name evidence="2" type="ORF">SPSK_08169</name>
</gene>
<feature type="region of interest" description="Disordered" evidence="1">
    <location>
        <begin position="1"/>
        <end position="103"/>
    </location>
</feature>
<proteinExistence type="predicted"/>
<dbReference type="KEGG" id="ssck:SPSK_08169"/>
<dbReference type="VEuPathDB" id="FungiDB:SPSK_08169"/>
<evidence type="ECO:0000256" key="1">
    <source>
        <dbReference type="SAM" id="MobiDB-lite"/>
    </source>
</evidence>
<dbReference type="Proteomes" id="UP000033710">
    <property type="component" value="Unassembled WGS sequence"/>
</dbReference>
<reference evidence="2 3" key="1">
    <citation type="journal article" date="2014" name="BMC Genomics">
        <title>Comparative genomics of the major fungal agents of human and animal Sporotrichosis: Sporothrix schenckii and Sporothrix brasiliensis.</title>
        <authorList>
            <person name="Teixeira M.M."/>
            <person name="de Almeida L.G."/>
            <person name="Kubitschek-Barreira P."/>
            <person name="Alves F.L."/>
            <person name="Kioshima E.S."/>
            <person name="Abadio A.K."/>
            <person name="Fernandes L."/>
            <person name="Derengowski L.S."/>
            <person name="Ferreira K.S."/>
            <person name="Souza R.C."/>
            <person name="Ruiz J.C."/>
            <person name="de Andrade N.C."/>
            <person name="Paes H.C."/>
            <person name="Nicola A.M."/>
            <person name="Albuquerque P."/>
            <person name="Gerber A.L."/>
            <person name="Martins V.P."/>
            <person name="Peconick L.D."/>
            <person name="Neto A.V."/>
            <person name="Chaucanez C.B."/>
            <person name="Silva P.A."/>
            <person name="Cunha O.L."/>
            <person name="de Oliveira F.F."/>
            <person name="dos Santos T.C."/>
            <person name="Barros A.L."/>
            <person name="Soares M.A."/>
            <person name="de Oliveira L.M."/>
            <person name="Marini M.M."/>
            <person name="Villalobos-Duno H."/>
            <person name="Cunha M.M."/>
            <person name="de Hoog S."/>
            <person name="da Silveira J.F."/>
            <person name="Henrissat B."/>
            <person name="Nino-Vega G.A."/>
            <person name="Cisalpino P.S."/>
            <person name="Mora-Montes H.M."/>
            <person name="Almeida S.R."/>
            <person name="Stajich J.E."/>
            <person name="Lopes-Bezerra L.M."/>
            <person name="Vasconcelos A.T."/>
            <person name="Felipe M.S."/>
        </authorList>
    </citation>
    <scope>NUCLEOTIDE SEQUENCE [LARGE SCALE GENOMIC DNA]</scope>
    <source>
        <strain evidence="2 3">1099-18</strain>
    </source>
</reference>
<name>A0A0F2ME08_SPOSC</name>
<feature type="compositionally biased region" description="Basic residues" evidence="1">
    <location>
        <begin position="1"/>
        <end position="12"/>
    </location>
</feature>
<comment type="caution">
    <text evidence="2">The sequence shown here is derived from an EMBL/GenBank/DDBJ whole genome shotgun (WGS) entry which is preliminary data.</text>
</comment>
<dbReference type="GeneID" id="27670085"/>
<evidence type="ECO:0000313" key="2">
    <source>
        <dbReference type="EMBL" id="KJR87877.1"/>
    </source>
</evidence>
<feature type="compositionally biased region" description="Basic and acidic residues" evidence="1">
    <location>
        <begin position="13"/>
        <end position="44"/>
    </location>
</feature>
<dbReference type="AlphaFoldDB" id="A0A0F2ME08"/>
<reference evidence="2 3" key="2">
    <citation type="journal article" date="2015" name="Eukaryot. Cell">
        <title>Asexual propagation of a virulent clone complex in a human and feline outbreak of sporotrichosis.</title>
        <authorList>
            <person name="Teixeira Mde M."/>
            <person name="Rodrigues A.M."/>
            <person name="Tsui C.K."/>
            <person name="de Almeida L.G."/>
            <person name="Van Diepeningen A.D."/>
            <person name="van den Ende B.G."/>
            <person name="Fernandes G.F."/>
            <person name="Kano R."/>
            <person name="Hamelin R.C."/>
            <person name="Lopes-Bezerra L.M."/>
            <person name="Vasconcelos A.T."/>
            <person name="de Hoog S."/>
            <person name="de Camargo Z.P."/>
            <person name="Felipe M.S."/>
        </authorList>
    </citation>
    <scope>NUCLEOTIDE SEQUENCE [LARGE SCALE GENOMIC DNA]</scope>
    <source>
        <strain evidence="2 3">1099-18</strain>
    </source>
</reference>